<dbReference type="Proteomes" id="UP000298663">
    <property type="component" value="Unassembled WGS sequence"/>
</dbReference>
<reference evidence="2 3" key="2">
    <citation type="journal article" date="2019" name="G3 (Bethesda)">
        <title>Hybrid Assembly of the Genome of the Entomopathogenic Nematode Steinernema carpocapsae Identifies the X-Chromosome.</title>
        <authorList>
            <person name="Serra L."/>
            <person name="Macchietto M."/>
            <person name="Macias-Munoz A."/>
            <person name="McGill C.J."/>
            <person name="Rodriguez I.M."/>
            <person name="Rodriguez B."/>
            <person name="Murad R."/>
            <person name="Mortazavi A."/>
        </authorList>
    </citation>
    <scope>NUCLEOTIDE SEQUENCE [LARGE SCALE GENOMIC DNA]</scope>
    <source>
        <strain evidence="2 3">ALL</strain>
    </source>
</reference>
<keyword evidence="3" id="KW-1185">Reference proteome</keyword>
<gene>
    <name evidence="2" type="ORF">L596_011584</name>
</gene>
<feature type="signal peptide" evidence="1">
    <location>
        <begin position="1"/>
        <end position="23"/>
    </location>
</feature>
<name>A0A4U5NUF6_STECR</name>
<dbReference type="EMBL" id="AZBU02000003">
    <property type="protein sequence ID" value="TKR87128.1"/>
    <property type="molecule type" value="Genomic_DNA"/>
</dbReference>
<comment type="caution">
    <text evidence="2">The sequence shown here is derived from an EMBL/GenBank/DDBJ whole genome shotgun (WGS) entry which is preliminary data.</text>
</comment>
<evidence type="ECO:0000313" key="3">
    <source>
        <dbReference type="Proteomes" id="UP000298663"/>
    </source>
</evidence>
<protein>
    <submittedName>
        <fullName evidence="2">Uncharacterized protein</fullName>
    </submittedName>
</protein>
<sequence length="99" mass="10752">MLRGSVRFFLILSIVVLLTEAVADEKPTEGPISFGGVFDQRQIPIVFPVKTLIVVVSPKRIAQLLIEKLTVSSALVLGASIFLGNKQRSPSKKTAASFR</sequence>
<keyword evidence="1" id="KW-0732">Signal</keyword>
<proteinExistence type="predicted"/>
<accession>A0A4U5NUF6</accession>
<organism evidence="2 3">
    <name type="scientific">Steinernema carpocapsae</name>
    <name type="common">Entomopathogenic nematode</name>
    <dbReference type="NCBI Taxonomy" id="34508"/>
    <lineage>
        <taxon>Eukaryota</taxon>
        <taxon>Metazoa</taxon>
        <taxon>Ecdysozoa</taxon>
        <taxon>Nematoda</taxon>
        <taxon>Chromadorea</taxon>
        <taxon>Rhabditida</taxon>
        <taxon>Tylenchina</taxon>
        <taxon>Panagrolaimomorpha</taxon>
        <taxon>Strongyloidoidea</taxon>
        <taxon>Steinernematidae</taxon>
        <taxon>Steinernema</taxon>
    </lineage>
</organism>
<feature type="chain" id="PRO_5020933632" evidence="1">
    <location>
        <begin position="24"/>
        <end position="99"/>
    </location>
</feature>
<dbReference type="AlphaFoldDB" id="A0A4U5NUF6"/>
<evidence type="ECO:0000256" key="1">
    <source>
        <dbReference type="SAM" id="SignalP"/>
    </source>
</evidence>
<reference evidence="2 3" key="1">
    <citation type="journal article" date="2015" name="Genome Biol.">
        <title>Comparative genomics of Steinernema reveals deeply conserved gene regulatory networks.</title>
        <authorList>
            <person name="Dillman A.R."/>
            <person name="Macchietto M."/>
            <person name="Porter C.F."/>
            <person name="Rogers A."/>
            <person name="Williams B."/>
            <person name="Antoshechkin I."/>
            <person name="Lee M.M."/>
            <person name="Goodwin Z."/>
            <person name="Lu X."/>
            <person name="Lewis E.E."/>
            <person name="Goodrich-Blair H."/>
            <person name="Stock S.P."/>
            <person name="Adams B.J."/>
            <person name="Sternberg P.W."/>
            <person name="Mortazavi A."/>
        </authorList>
    </citation>
    <scope>NUCLEOTIDE SEQUENCE [LARGE SCALE GENOMIC DNA]</scope>
    <source>
        <strain evidence="2 3">ALL</strain>
    </source>
</reference>
<evidence type="ECO:0000313" key="2">
    <source>
        <dbReference type="EMBL" id="TKR87128.1"/>
    </source>
</evidence>